<feature type="region of interest" description="Disordered" evidence="1">
    <location>
        <begin position="419"/>
        <end position="441"/>
    </location>
</feature>
<dbReference type="EMBL" id="OB792801">
    <property type="protein sequence ID" value="CAD7424531.1"/>
    <property type="molecule type" value="Genomic_DNA"/>
</dbReference>
<reference evidence="2" key="1">
    <citation type="submission" date="2020-11" db="EMBL/GenBank/DDBJ databases">
        <authorList>
            <person name="Tran Van P."/>
        </authorList>
    </citation>
    <scope>NUCLEOTIDE SEQUENCE</scope>
</reference>
<dbReference type="AlphaFoldDB" id="A0A7R9HIZ5"/>
<gene>
    <name evidence="2" type="ORF">TMSB3V08_LOCUS1470</name>
</gene>
<feature type="compositionally biased region" description="Polar residues" evidence="1">
    <location>
        <begin position="80"/>
        <end position="134"/>
    </location>
</feature>
<sequence length="441" mass="47709">MAATQAENQQNEVNRDQVQQDQPPDLNNVVLQNGTEKNGGRIILGVENIVNTKTKSPGQNSLAVEMSQYRQESGAGPPIHNSSGNGEQNVNSAGIESSKLNSDGKSFQQNSEQSTGSDQNYSKGPDGNGQNMQGFSLGFPARGSYHPDQHGPGNPVQNSSESNLHQNHPFSQFNPQSMRHGFPTSKPMPGSQMVPPRPSSGQNMNAPGGFPPHAQQQRFLSGQSISQPTGPTPTLNQLLQSPNPVHRYQNSCGDFGMQKSTEVSGNIPYNQSWPPQRPLTSYSPQQVPSYRNQPPMKEGFGYQINMCQDRGFNPGPPAQKSDTLTLDHQVYSHGKFGSVGSNVRQDCWFESFLCARRHGRLDSKKKEPSEEDCFLVVLAAAARSSDSDASLAAVKLLCCVFCSERGQAWSARLKRTIPVPSTQAGSEPSTQISQQAGGSVG</sequence>
<feature type="compositionally biased region" description="Polar residues" evidence="1">
    <location>
        <begin position="155"/>
        <end position="177"/>
    </location>
</feature>
<proteinExistence type="predicted"/>
<feature type="compositionally biased region" description="Polar residues" evidence="1">
    <location>
        <begin position="49"/>
        <end position="62"/>
    </location>
</feature>
<feature type="region of interest" description="Disordered" evidence="1">
    <location>
        <begin position="1"/>
        <end position="249"/>
    </location>
</feature>
<organism evidence="2">
    <name type="scientific">Timema monikensis</name>
    <dbReference type="NCBI Taxonomy" id="170555"/>
    <lineage>
        <taxon>Eukaryota</taxon>
        <taxon>Metazoa</taxon>
        <taxon>Ecdysozoa</taxon>
        <taxon>Arthropoda</taxon>
        <taxon>Hexapoda</taxon>
        <taxon>Insecta</taxon>
        <taxon>Pterygota</taxon>
        <taxon>Neoptera</taxon>
        <taxon>Polyneoptera</taxon>
        <taxon>Phasmatodea</taxon>
        <taxon>Timematodea</taxon>
        <taxon>Timematoidea</taxon>
        <taxon>Timematidae</taxon>
        <taxon>Timema</taxon>
    </lineage>
</organism>
<name>A0A7R9HIZ5_9NEOP</name>
<feature type="compositionally biased region" description="Polar residues" evidence="1">
    <location>
        <begin position="214"/>
        <end position="249"/>
    </location>
</feature>
<feature type="compositionally biased region" description="Polar residues" evidence="1">
    <location>
        <begin position="1"/>
        <end position="22"/>
    </location>
</feature>
<protein>
    <submittedName>
        <fullName evidence="2">Uncharacterized protein</fullName>
    </submittedName>
</protein>
<evidence type="ECO:0000256" key="1">
    <source>
        <dbReference type="SAM" id="MobiDB-lite"/>
    </source>
</evidence>
<accession>A0A7R9HIZ5</accession>
<evidence type="ECO:0000313" key="2">
    <source>
        <dbReference type="EMBL" id="CAD7424531.1"/>
    </source>
</evidence>